<proteinExistence type="predicted"/>
<evidence type="ECO:0000313" key="4">
    <source>
        <dbReference type="Proteomes" id="UP000030661"/>
    </source>
</evidence>
<sequence length="176" mass="20042">MLSRFLKTYWVLIILFYAGLVLLGTLVLPGRSLYEWVQALIPPGRIQDMLVYPLQHHHPVTFAKLLRCADITLNVMLFFPVGMGILGGLHRYFPESKKIPCVITSCTGLLLSMCIELFQARLPHRIPSVSDVVANTSGTILGCYYAYFRLFRQERRMQQSLFPPENTNHSKLSKGV</sequence>
<keyword evidence="4" id="KW-1185">Reference proteome</keyword>
<gene>
    <name evidence="3" type="ORF">U27_05416</name>
</gene>
<dbReference type="EMBL" id="DF820467">
    <property type="protein sequence ID" value="GAK58442.1"/>
    <property type="molecule type" value="Genomic_DNA"/>
</dbReference>
<feature type="transmembrane region" description="Helical" evidence="1">
    <location>
        <begin position="132"/>
        <end position="151"/>
    </location>
</feature>
<dbReference type="AlphaFoldDB" id="A0A081C1I7"/>
<feature type="transmembrane region" description="Helical" evidence="1">
    <location>
        <begin position="9"/>
        <end position="28"/>
    </location>
</feature>
<dbReference type="HOGENOM" id="CLU_1522287_0_0_0"/>
<evidence type="ECO:0000259" key="2">
    <source>
        <dbReference type="Pfam" id="PF04892"/>
    </source>
</evidence>
<keyword evidence="1" id="KW-0472">Membrane</keyword>
<feature type="transmembrane region" description="Helical" evidence="1">
    <location>
        <begin position="101"/>
        <end position="120"/>
    </location>
</feature>
<evidence type="ECO:0000256" key="1">
    <source>
        <dbReference type="SAM" id="Phobius"/>
    </source>
</evidence>
<dbReference type="PANTHER" id="PTHR28008">
    <property type="entry name" value="DOMAIN PROTEIN, PUTATIVE (AFU_ORTHOLOGUE AFUA_3G10980)-RELATED"/>
    <property type="match status" value="1"/>
</dbReference>
<protein>
    <recommendedName>
        <fullName evidence="2">VanZ-like domain-containing protein</fullName>
    </recommendedName>
</protein>
<dbReference type="Pfam" id="PF04892">
    <property type="entry name" value="VanZ"/>
    <property type="match status" value="1"/>
</dbReference>
<evidence type="ECO:0000313" key="3">
    <source>
        <dbReference type="EMBL" id="GAK58442.1"/>
    </source>
</evidence>
<reference evidence="3" key="1">
    <citation type="journal article" date="2015" name="PeerJ">
        <title>First genomic representation of candidate bacterial phylum KSB3 points to enhanced environmental sensing as a trigger of wastewater bulking.</title>
        <authorList>
            <person name="Sekiguchi Y."/>
            <person name="Ohashi A."/>
            <person name="Parks D.H."/>
            <person name="Yamauchi T."/>
            <person name="Tyson G.W."/>
            <person name="Hugenholtz P."/>
        </authorList>
    </citation>
    <scope>NUCLEOTIDE SEQUENCE [LARGE SCALE GENOMIC DNA]</scope>
</reference>
<dbReference type="Proteomes" id="UP000030661">
    <property type="component" value="Unassembled WGS sequence"/>
</dbReference>
<name>A0A081C1I7_VECG1</name>
<keyword evidence="1" id="KW-0812">Transmembrane</keyword>
<organism evidence="3">
    <name type="scientific">Vecturithrix granuli</name>
    <dbReference type="NCBI Taxonomy" id="1499967"/>
    <lineage>
        <taxon>Bacteria</taxon>
        <taxon>Candidatus Moduliflexota</taxon>
        <taxon>Candidatus Vecturitrichia</taxon>
        <taxon>Candidatus Vecturitrichales</taxon>
        <taxon>Candidatus Vecturitrichaceae</taxon>
        <taxon>Candidatus Vecturithrix</taxon>
    </lineage>
</organism>
<keyword evidence="1" id="KW-1133">Transmembrane helix</keyword>
<feature type="domain" description="VanZ-like" evidence="2">
    <location>
        <begin position="38"/>
        <end position="147"/>
    </location>
</feature>
<dbReference type="STRING" id="1499967.U27_05416"/>
<dbReference type="InterPro" id="IPR006976">
    <property type="entry name" value="VanZ-like"/>
</dbReference>
<feature type="transmembrane region" description="Helical" evidence="1">
    <location>
        <begin position="71"/>
        <end position="89"/>
    </location>
</feature>
<accession>A0A081C1I7</accession>
<dbReference type="PANTHER" id="PTHR28008:SF1">
    <property type="entry name" value="DOMAIN PROTEIN, PUTATIVE (AFU_ORTHOLOGUE AFUA_3G10980)-RELATED"/>
    <property type="match status" value="1"/>
</dbReference>